<dbReference type="AlphaFoldDB" id="A0A165P564"/>
<dbReference type="EMBL" id="KV429073">
    <property type="protein sequence ID" value="KZT67777.1"/>
    <property type="molecule type" value="Genomic_DNA"/>
</dbReference>
<feature type="transmembrane region" description="Helical" evidence="1">
    <location>
        <begin position="227"/>
        <end position="249"/>
    </location>
</feature>
<gene>
    <name evidence="2" type="ORF">DAEQUDRAFT_766932</name>
</gene>
<reference evidence="2 3" key="1">
    <citation type="journal article" date="2016" name="Mol. Biol. Evol.">
        <title>Comparative Genomics of Early-Diverging Mushroom-Forming Fungi Provides Insights into the Origins of Lignocellulose Decay Capabilities.</title>
        <authorList>
            <person name="Nagy L.G."/>
            <person name="Riley R."/>
            <person name="Tritt A."/>
            <person name="Adam C."/>
            <person name="Daum C."/>
            <person name="Floudas D."/>
            <person name="Sun H."/>
            <person name="Yadav J.S."/>
            <person name="Pangilinan J."/>
            <person name="Larsson K.H."/>
            <person name="Matsuura K."/>
            <person name="Barry K."/>
            <person name="Labutti K."/>
            <person name="Kuo R."/>
            <person name="Ohm R.A."/>
            <person name="Bhattacharya S.S."/>
            <person name="Shirouzu T."/>
            <person name="Yoshinaga Y."/>
            <person name="Martin F.M."/>
            <person name="Grigoriev I.V."/>
            <person name="Hibbett D.S."/>
        </authorList>
    </citation>
    <scope>NUCLEOTIDE SEQUENCE [LARGE SCALE GENOMIC DNA]</scope>
    <source>
        <strain evidence="2 3">L-15889</strain>
    </source>
</reference>
<feature type="transmembrane region" description="Helical" evidence="1">
    <location>
        <begin position="188"/>
        <end position="206"/>
    </location>
</feature>
<accession>A0A165P564</accession>
<feature type="transmembrane region" description="Helical" evidence="1">
    <location>
        <begin position="143"/>
        <end position="168"/>
    </location>
</feature>
<organism evidence="2 3">
    <name type="scientific">Daedalea quercina L-15889</name>
    <dbReference type="NCBI Taxonomy" id="1314783"/>
    <lineage>
        <taxon>Eukaryota</taxon>
        <taxon>Fungi</taxon>
        <taxon>Dikarya</taxon>
        <taxon>Basidiomycota</taxon>
        <taxon>Agaricomycotina</taxon>
        <taxon>Agaricomycetes</taxon>
        <taxon>Polyporales</taxon>
        <taxon>Fomitopsis</taxon>
    </lineage>
</organism>
<proteinExistence type="predicted"/>
<dbReference type="OrthoDB" id="3346544at2759"/>
<feature type="transmembrane region" description="Helical" evidence="1">
    <location>
        <begin position="60"/>
        <end position="81"/>
    </location>
</feature>
<keyword evidence="3" id="KW-1185">Reference proteome</keyword>
<keyword evidence="1" id="KW-0812">Transmembrane</keyword>
<sequence length="422" mass="46611">MADNPEVSQLIPVNLATACFECYLYGIFSVLYGTSTYLLVRQGREKMAAEGLRSRINSVYRAPMFIAAQIIFLTVTGHWVLTVYRLFAAFVNFRGGTDPLYYYADIALTSEVAKCALLVATVLVSDAMIIYRLYIIWGYNKLIILPPILTWLGLIAVGAGVCWQFSIYKLGDSVYDGDTGRWITADCIFTLATNIYCTVCISYRVFRTRLRARRHPSLAQPNLLSALAILVESAALHTAWNALFLVAFRRATPFQFTAIDLWSPVAGIAFMLINLRVALGWAQRAHPSASSFGAAALGTTGELGKRFSYAAPSPLDPPYTAHPVPRSPKSTRLSYRSEWDQTRVPERVSYGDAQAWMDQPWVVHAQPHPYASAAAVEAADACPDVRGRGISAPVRVPLAMHVTRVVDRAVEEKSSWVVGEAV</sequence>
<evidence type="ECO:0000313" key="2">
    <source>
        <dbReference type="EMBL" id="KZT67777.1"/>
    </source>
</evidence>
<feature type="transmembrane region" description="Helical" evidence="1">
    <location>
        <begin position="101"/>
        <end position="131"/>
    </location>
</feature>
<evidence type="ECO:0000256" key="1">
    <source>
        <dbReference type="SAM" id="Phobius"/>
    </source>
</evidence>
<dbReference type="Proteomes" id="UP000076727">
    <property type="component" value="Unassembled WGS sequence"/>
</dbReference>
<keyword evidence="1" id="KW-1133">Transmembrane helix</keyword>
<feature type="transmembrane region" description="Helical" evidence="1">
    <location>
        <begin position="261"/>
        <end position="282"/>
    </location>
</feature>
<dbReference type="STRING" id="1314783.A0A165P564"/>
<evidence type="ECO:0000313" key="3">
    <source>
        <dbReference type="Proteomes" id="UP000076727"/>
    </source>
</evidence>
<protein>
    <submittedName>
        <fullName evidence="2">Uncharacterized protein</fullName>
    </submittedName>
</protein>
<name>A0A165P564_9APHY</name>
<keyword evidence="1" id="KW-0472">Membrane</keyword>